<dbReference type="Pfam" id="PF13508">
    <property type="entry name" value="Acetyltransf_7"/>
    <property type="match status" value="1"/>
</dbReference>
<dbReference type="STRING" id="282301.A0A267H0D5"/>
<accession>A0A267H0D5</accession>
<dbReference type="GO" id="GO:0031416">
    <property type="term" value="C:NatB complex"/>
    <property type="evidence" value="ECO:0007669"/>
    <property type="project" value="TreeGrafter"/>
</dbReference>
<comment type="catalytic activity">
    <reaction evidence="15">
        <text>N-terminal L-methionyl-L-glutaminyl-[protein] + acetyl-CoA = N-terminal N(alpha)-acetyl-L-methionyl-L-glutaminyl-[protein] + CoA + H(+)</text>
        <dbReference type="Rhea" id="RHEA:50492"/>
        <dbReference type="Rhea" id="RHEA-COMP:12698"/>
        <dbReference type="Rhea" id="RHEA-COMP:12699"/>
        <dbReference type="ChEBI" id="CHEBI:15378"/>
        <dbReference type="ChEBI" id="CHEBI:57287"/>
        <dbReference type="ChEBI" id="CHEBI:57288"/>
        <dbReference type="ChEBI" id="CHEBI:133361"/>
        <dbReference type="ChEBI" id="CHEBI:133362"/>
        <dbReference type="EC" id="2.3.1.254"/>
    </reaction>
</comment>
<evidence type="ECO:0000259" key="18">
    <source>
        <dbReference type="PROSITE" id="PS51186"/>
    </source>
</evidence>
<keyword evidence="2" id="KW-0012">Acyltransferase</keyword>
<evidence type="ECO:0000256" key="2">
    <source>
        <dbReference type="ARBA" id="ARBA00023315"/>
    </source>
</evidence>
<feature type="domain" description="N-acetyltransferase" evidence="18">
    <location>
        <begin position="1"/>
        <end position="104"/>
    </location>
</feature>
<evidence type="ECO:0000256" key="1">
    <source>
        <dbReference type="ARBA" id="ARBA00022679"/>
    </source>
</evidence>
<dbReference type="EC" id="2.3.1.254" evidence="5"/>
<dbReference type="InterPro" id="IPR051646">
    <property type="entry name" value="NatB_acetyltransferase_subunit"/>
</dbReference>
<dbReference type="AlphaFoldDB" id="A0A267H0D5"/>
<evidence type="ECO:0000256" key="15">
    <source>
        <dbReference type="ARBA" id="ARBA00048177"/>
    </source>
</evidence>
<comment type="caution">
    <text evidence="19">The sequence shown here is derived from an EMBL/GenBank/DDBJ whole genome shotgun (WGS) entry which is preliminary data.</text>
</comment>
<dbReference type="Gene3D" id="3.40.630.30">
    <property type="match status" value="1"/>
</dbReference>
<dbReference type="InterPro" id="IPR000182">
    <property type="entry name" value="GNAT_dom"/>
</dbReference>
<dbReference type="EMBL" id="NIVC01000074">
    <property type="protein sequence ID" value="PAA91760.1"/>
    <property type="molecule type" value="Genomic_DNA"/>
</dbReference>
<dbReference type="InterPro" id="IPR016181">
    <property type="entry name" value="Acyl_CoA_acyltransferase"/>
</dbReference>
<feature type="region of interest" description="Disordered" evidence="17">
    <location>
        <begin position="98"/>
        <end position="125"/>
    </location>
</feature>
<protein>
    <recommendedName>
        <fullName evidence="6">N-alpha-acetyltransferase 20</fullName>
        <ecNumber evidence="5">2.3.1.254</ecNumber>
    </recommendedName>
    <alternativeName>
        <fullName evidence="10">Methionine N-acetyltransferase</fullName>
    </alternativeName>
    <alternativeName>
        <fullName evidence="7">N-acetyltransferase 5</fullName>
    </alternativeName>
    <alternativeName>
        <fullName evidence="11">N-terminal acetyltransferase B complex catalytic subunit NAA20</fullName>
    </alternativeName>
    <alternativeName>
        <fullName evidence="9">N-terminal acetyltransferase B complex catalytic subunit NAT5</fullName>
    </alternativeName>
    <alternativeName>
        <fullName evidence="8">NatB catalytic subunit</fullName>
    </alternativeName>
</protein>
<name>A0A267H0D5_9PLAT</name>
<dbReference type="SUPFAM" id="SSF55729">
    <property type="entry name" value="Acyl-CoA N-acyltransferases (Nat)"/>
    <property type="match status" value="1"/>
</dbReference>
<evidence type="ECO:0000256" key="11">
    <source>
        <dbReference type="ARBA" id="ARBA00042743"/>
    </source>
</evidence>
<dbReference type="GO" id="GO:0120518">
    <property type="term" value="F:protein N-terminal-methionine acetyltransferase activity"/>
    <property type="evidence" value="ECO:0007669"/>
    <property type="project" value="UniProtKB-EC"/>
</dbReference>
<evidence type="ECO:0000313" key="20">
    <source>
        <dbReference type="Proteomes" id="UP000215902"/>
    </source>
</evidence>
<comment type="catalytic activity">
    <reaction evidence="14">
        <text>N-terminal L-methionyl-L-asparaginyl-[protein] + acetyl-CoA = N-terminal N(alpha)-acetyl-L-methionyl-L-asparaginyl-[protein] + CoA + H(+)</text>
        <dbReference type="Rhea" id="RHEA:50484"/>
        <dbReference type="Rhea" id="RHEA-COMP:12694"/>
        <dbReference type="Rhea" id="RHEA-COMP:12695"/>
        <dbReference type="ChEBI" id="CHEBI:15378"/>
        <dbReference type="ChEBI" id="CHEBI:57287"/>
        <dbReference type="ChEBI" id="CHEBI:57288"/>
        <dbReference type="ChEBI" id="CHEBI:133356"/>
        <dbReference type="ChEBI" id="CHEBI:133358"/>
        <dbReference type="EC" id="2.3.1.254"/>
    </reaction>
</comment>
<evidence type="ECO:0000256" key="6">
    <source>
        <dbReference type="ARBA" id="ARBA00039529"/>
    </source>
</evidence>
<dbReference type="OrthoDB" id="10264728at2759"/>
<dbReference type="PANTHER" id="PTHR45910">
    <property type="entry name" value="N-ALPHA-ACETYLTRANSFERASE 20"/>
    <property type="match status" value="1"/>
</dbReference>
<sequence>MGYVMGKSEGYNEKWHGHVTALSVAPEFRRLGLAGKLMAGLEDVSEKKRAYLSICSFASPTTWLSLYKKLGYTVYRRVLEYYSGNSSPMFEQDEDAFDMRKSLSRDPERKSMIPLEKPVRPEDVD</sequence>
<evidence type="ECO:0000256" key="4">
    <source>
        <dbReference type="ARBA" id="ARBA00038748"/>
    </source>
</evidence>
<evidence type="ECO:0000256" key="16">
    <source>
        <dbReference type="ARBA" id="ARBA00048890"/>
    </source>
</evidence>
<dbReference type="Proteomes" id="UP000215902">
    <property type="component" value="Unassembled WGS sequence"/>
</dbReference>
<evidence type="ECO:0000256" key="3">
    <source>
        <dbReference type="ARBA" id="ARBA00025786"/>
    </source>
</evidence>
<keyword evidence="1" id="KW-0808">Transferase</keyword>
<proteinExistence type="inferred from homology"/>
<evidence type="ECO:0000256" key="13">
    <source>
        <dbReference type="ARBA" id="ARBA00047385"/>
    </source>
</evidence>
<reference evidence="19 20" key="1">
    <citation type="submission" date="2017-06" db="EMBL/GenBank/DDBJ databases">
        <title>A platform for efficient transgenesis in Macrostomum lignano, a flatworm model organism for stem cell research.</title>
        <authorList>
            <person name="Berezikov E."/>
        </authorList>
    </citation>
    <scope>NUCLEOTIDE SEQUENCE [LARGE SCALE GENOMIC DNA]</scope>
    <source>
        <strain evidence="19">DV1</strain>
        <tissue evidence="19">Whole organism</tissue>
    </source>
</reference>
<evidence type="ECO:0000256" key="8">
    <source>
        <dbReference type="ARBA" id="ARBA00042295"/>
    </source>
</evidence>
<dbReference type="PANTHER" id="PTHR45910:SF1">
    <property type="entry name" value="N-ALPHA-ACETYLTRANSFERASE 20"/>
    <property type="match status" value="1"/>
</dbReference>
<evidence type="ECO:0000256" key="10">
    <source>
        <dbReference type="ARBA" id="ARBA00042723"/>
    </source>
</evidence>
<organism evidence="19 20">
    <name type="scientific">Macrostomum lignano</name>
    <dbReference type="NCBI Taxonomy" id="282301"/>
    <lineage>
        <taxon>Eukaryota</taxon>
        <taxon>Metazoa</taxon>
        <taxon>Spiralia</taxon>
        <taxon>Lophotrochozoa</taxon>
        <taxon>Platyhelminthes</taxon>
        <taxon>Rhabditophora</taxon>
        <taxon>Macrostomorpha</taxon>
        <taxon>Macrostomida</taxon>
        <taxon>Macrostomidae</taxon>
        <taxon>Macrostomum</taxon>
    </lineage>
</organism>
<evidence type="ECO:0000313" key="19">
    <source>
        <dbReference type="EMBL" id="PAA91760.1"/>
    </source>
</evidence>
<dbReference type="CDD" id="cd04301">
    <property type="entry name" value="NAT_SF"/>
    <property type="match status" value="1"/>
</dbReference>
<comment type="similarity">
    <text evidence="3">Belongs to the acetyltransferase family. ARD1 subfamily.</text>
</comment>
<dbReference type="PROSITE" id="PS51186">
    <property type="entry name" value="GNAT"/>
    <property type="match status" value="1"/>
</dbReference>
<evidence type="ECO:0000256" key="14">
    <source>
        <dbReference type="ARBA" id="ARBA00047402"/>
    </source>
</evidence>
<keyword evidence="20" id="KW-1185">Reference proteome</keyword>
<evidence type="ECO:0000256" key="17">
    <source>
        <dbReference type="SAM" id="MobiDB-lite"/>
    </source>
</evidence>
<comment type="function">
    <text evidence="12">Catalytic subunit of the NatB complex which catalyzes acetylation of the N-terminal methionine residues of peptides beginning with Met-Asp, Met-Glu, Met-Asn and Met-Gln. Proteins with cell cycle functions are overrepresented in the pool of NatB substrates. Required for maintaining the structure and function of actomyosin fibers and for proper cellular migration.</text>
</comment>
<comment type="catalytic activity">
    <reaction evidence="16">
        <text>N-terminal L-methionyl-L-glutamyl-[protein] + acetyl-CoA = N-terminal N(alpha)-acetyl-L-methionyl-L-glutamyl-[protein] + CoA + H(+)</text>
        <dbReference type="Rhea" id="RHEA:50488"/>
        <dbReference type="Rhea" id="RHEA-COMP:12696"/>
        <dbReference type="Rhea" id="RHEA-COMP:12697"/>
        <dbReference type="ChEBI" id="CHEBI:15378"/>
        <dbReference type="ChEBI" id="CHEBI:57287"/>
        <dbReference type="ChEBI" id="CHEBI:57288"/>
        <dbReference type="ChEBI" id="CHEBI:133359"/>
        <dbReference type="ChEBI" id="CHEBI:133360"/>
        <dbReference type="EC" id="2.3.1.254"/>
    </reaction>
</comment>
<comment type="catalytic activity">
    <reaction evidence="13">
        <text>N-terminal L-methionyl-L-aspartyl-[protein] + acetyl-CoA = N-terminal N(alpha)-acetyl-L-methionyl-L-aspartyl-[protein] + CoA + H(+)</text>
        <dbReference type="Rhea" id="RHEA:50480"/>
        <dbReference type="Rhea" id="RHEA-COMP:12692"/>
        <dbReference type="Rhea" id="RHEA-COMP:12693"/>
        <dbReference type="ChEBI" id="CHEBI:15378"/>
        <dbReference type="ChEBI" id="CHEBI:57287"/>
        <dbReference type="ChEBI" id="CHEBI:57288"/>
        <dbReference type="ChEBI" id="CHEBI:133045"/>
        <dbReference type="ChEBI" id="CHEBI:133063"/>
        <dbReference type="EC" id="2.3.1.254"/>
    </reaction>
</comment>
<evidence type="ECO:0000256" key="7">
    <source>
        <dbReference type="ARBA" id="ARBA00041220"/>
    </source>
</evidence>
<comment type="subunit">
    <text evidence="4">Component of the N-terminal acetyltransferase B (NatB) complex which is composed of NAA20 and NAA25.</text>
</comment>
<gene>
    <name evidence="19" type="ORF">BOX15_Mlig021549g1</name>
</gene>
<evidence type="ECO:0000256" key="12">
    <source>
        <dbReference type="ARBA" id="ARBA00046112"/>
    </source>
</evidence>
<evidence type="ECO:0000256" key="5">
    <source>
        <dbReference type="ARBA" id="ARBA00039120"/>
    </source>
</evidence>
<evidence type="ECO:0000256" key="9">
    <source>
        <dbReference type="ARBA" id="ARBA00042702"/>
    </source>
</evidence>